<dbReference type="PANTHER" id="PTHR34351">
    <property type="entry name" value="SLR1927 PROTEIN-RELATED"/>
    <property type="match status" value="1"/>
</dbReference>
<dbReference type="RefSeq" id="WP_058294356.1">
    <property type="nucleotide sequence ID" value="NZ_CAMRXB010000037.1"/>
</dbReference>
<evidence type="ECO:0000313" key="4">
    <source>
        <dbReference type="Proteomes" id="UP000220840"/>
    </source>
</evidence>
<dbReference type="AlphaFoldDB" id="A0A2A7MFR9"/>
<evidence type="ECO:0000259" key="2">
    <source>
        <dbReference type="Pfam" id="PF01882"/>
    </source>
</evidence>
<accession>A0A2A7MFR9</accession>
<dbReference type="OrthoDB" id="9778037at2"/>
<dbReference type="Pfam" id="PF01882">
    <property type="entry name" value="DUF58"/>
    <property type="match status" value="1"/>
</dbReference>
<gene>
    <name evidence="3" type="ORF">CQ394_00160</name>
</gene>
<keyword evidence="1" id="KW-0472">Membrane</keyword>
<keyword evidence="1" id="KW-1133">Transmembrane helix</keyword>
<organism evidence="3 4">
    <name type="scientific">Clostridium neonatale</name>
    <dbReference type="NCBI Taxonomy" id="137838"/>
    <lineage>
        <taxon>Bacteria</taxon>
        <taxon>Bacillati</taxon>
        <taxon>Bacillota</taxon>
        <taxon>Clostridia</taxon>
        <taxon>Eubacteriales</taxon>
        <taxon>Clostridiaceae</taxon>
        <taxon>Clostridium</taxon>
    </lineage>
</organism>
<comment type="caution">
    <text evidence="3">The sequence shown here is derived from an EMBL/GenBank/DDBJ whole genome shotgun (WGS) entry which is preliminary data.</text>
</comment>
<feature type="transmembrane region" description="Helical" evidence="1">
    <location>
        <begin position="29"/>
        <end position="52"/>
    </location>
</feature>
<keyword evidence="4" id="KW-1185">Reference proteome</keyword>
<protein>
    <submittedName>
        <fullName evidence="3">DUF58 domain-containing protein</fullName>
    </submittedName>
</protein>
<sequence>MKRNAIILIIVIICTGIFASNYGGTIPYALFYFSLLVPLMSFIYILIVLNFFRFHQEAAKKTFVKGETVDYFFSLSNDSFILYSGIKVNFIHKKSYIIGVDEEKEYCLMPGEREAIYTKLCCKYRGQYFAGIEYFTVTDYLNLFNIKYEVTSQLPVTVLPRIVEWKDADVIEEDKDEKKVMFSQRQEERLDVQVRKYSNGDPMRHIHWKASARTGQLMTRMHYATLKMQVMILIDLSTVGSEEMEKILLEDAILEETLSVGNYCNKKKIPAFVCFDYYGYKKLSINTYNEWNEFYMLCGKIPFESKLNNHELCTESKIWIKDVSNVIIITNNLNTNLYNELKYGYKESDVCVLLVVNKWEDEDKSKMSLFIESGINVRVIMATEEK</sequence>
<keyword evidence="1" id="KW-0812">Transmembrane</keyword>
<dbReference type="InterPro" id="IPR002881">
    <property type="entry name" value="DUF58"/>
</dbReference>
<evidence type="ECO:0000256" key="1">
    <source>
        <dbReference type="SAM" id="Phobius"/>
    </source>
</evidence>
<dbReference type="STRING" id="137838.GCA_001458595_01467"/>
<feature type="domain" description="DUF58" evidence="2">
    <location>
        <begin position="193"/>
        <end position="238"/>
    </location>
</feature>
<proteinExistence type="predicted"/>
<reference evidence="3 4" key="1">
    <citation type="submission" date="2017-10" db="EMBL/GenBank/DDBJ databases">
        <title>Effective Description of Clostridium neonatale sp. nov. linked to necrotizing enterocolitis in neonates and a clarification of species assignable to the genus Clostridium (Prazmowski 1880) emend. Lawson and Rainey 2016.</title>
        <authorList>
            <person name="Bernard K."/>
            <person name="Burdz T."/>
            <person name="Wiebe D."/>
            <person name="Balcewich B."/>
            <person name="Alfa M."/>
            <person name="Bernier A.-M."/>
        </authorList>
    </citation>
    <scope>NUCLEOTIDE SEQUENCE [LARGE SCALE GENOMIC DNA]</scope>
    <source>
        <strain evidence="3 4">LCDC99A005</strain>
    </source>
</reference>
<dbReference type="PANTHER" id="PTHR34351:SF2">
    <property type="entry name" value="DUF58 DOMAIN-CONTAINING PROTEIN"/>
    <property type="match status" value="1"/>
</dbReference>
<name>A0A2A7MFR9_9CLOT</name>
<dbReference type="Proteomes" id="UP000220840">
    <property type="component" value="Unassembled WGS sequence"/>
</dbReference>
<dbReference type="EMBL" id="PDCJ01000001">
    <property type="protein sequence ID" value="PEG30181.1"/>
    <property type="molecule type" value="Genomic_DNA"/>
</dbReference>
<evidence type="ECO:0000313" key="3">
    <source>
        <dbReference type="EMBL" id="PEG30181.1"/>
    </source>
</evidence>